<dbReference type="SUPFAM" id="SSF46609">
    <property type="entry name" value="Fe,Mn superoxide dismutase (SOD), N-terminal domain"/>
    <property type="match status" value="1"/>
</dbReference>
<dbReference type="PANTHER" id="PTHR43595:SF2">
    <property type="entry name" value="SMALL RIBOSOMAL SUBUNIT PROTEIN MS42"/>
    <property type="match status" value="1"/>
</dbReference>
<evidence type="ECO:0000313" key="9">
    <source>
        <dbReference type="EMBL" id="KKS80347.1"/>
    </source>
</evidence>
<dbReference type="InterPro" id="IPR019833">
    <property type="entry name" value="Mn/Fe_SOD_BS"/>
</dbReference>
<feature type="binding site" evidence="5">
    <location>
        <position position="172"/>
    </location>
    <ligand>
        <name>Mn(2+)</name>
        <dbReference type="ChEBI" id="CHEBI:29035"/>
    </ligand>
</feature>
<dbReference type="PIRSF" id="PIRSF000349">
    <property type="entry name" value="SODismutase"/>
    <property type="match status" value="1"/>
</dbReference>
<evidence type="ECO:0000256" key="4">
    <source>
        <dbReference type="ARBA" id="ARBA00023002"/>
    </source>
</evidence>
<dbReference type="GO" id="GO:0046872">
    <property type="term" value="F:metal ion binding"/>
    <property type="evidence" value="ECO:0007669"/>
    <property type="project" value="UniProtKB-KW"/>
</dbReference>
<feature type="domain" description="Manganese/iron superoxide dismutase N-terminal" evidence="7">
    <location>
        <begin position="8"/>
        <end position="92"/>
    </location>
</feature>
<comment type="caution">
    <text evidence="9">The sequence shown here is derived from an EMBL/GenBank/DDBJ whole genome shotgun (WGS) entry which is preliminary data.</text>
</comment>
<dbReference type="InterPro" id="IPR019832">
    <property type="entry name" value="Mn/Fe_SOD_C"/>
</dbReference>
<comment type="catalytic activity">
    <reaction evidence="6">
        <text>2 superoxide + 2 H(+) = H2O2 + O2</text>
        <dbReference type="Rhea" id="RHEA:20696"/>
        <dbReference type="ChEBI" id="CHEBI:15378"/>
        <dbReference type="ChEBI" id="CHEBI:15379"/>
        <dbReference type="ChEBI" id="CHEBI:16240"/>
        <dbReference type="ChEBI" id="CHEBI:18421"/>
        <dbReference type="EC" id="1.15.1.1"/>
    </reaction>
</comment>
<reference evidence="9 10" key="1">
    <citation type="journal article" date="2015" name="Nature">
        <title>rRNA introns, odd ribosomes, and small enigmatic genomes across a large radiation of phyla.</title>
        <authorList>
            <person name="Brown C.T."/>
            <person name="Hug L.A."/>
            <person name="Thomas B.C."/>
            <person name="Sharon I."/>
            <person name="Castelle C.J."/>
            <person name="Singh A."/>
            <person name="Wilkins M.J."/>
            <person name="Williams K.H."/>
            <person name="Banfield J.F."/>
        </authorList>
    </citation>
    <scope>NUCLEOTIDE SEQUENCE [LARGE SCALE GENOMIC DNA]</scope>
</reference>
<dbReference type="SUPFAM" id="SSF54719">
    <property type="entry name" value="Fe,Mn superoxide dismutase (SOD), C-terminal domain"/>
    <property type="match status" value="1"/>
</dbReference>
<name>A0A0G1C459_9BACT</name>
<dbReference type="EC" id="1.15.1.1" evidence="2 6"/>
<dbReference type="Gene3D" id="1.10.287.990">
    <property type="entry name" value="Fe,Mn superoxide dismutase (SOD) domain"/>
    <property type="match status" value="1"/>
</dbReference>
<dbReference type="Gene3D" id="3.55.40.20">
    <property type="entry name" value="Iron/manganese superoxide dismutase, C-terminal domain"/>
    <property type="match status" value="1"/>
</dbReference>
<evidence type="ECO:0000313" key="10">
    <source>
        <dbReference type="Proteomes" id="UP000034611"/>
    </source>
</evidence>
<dbReference type="InterPro" id="IPR036324">
    <property type="entry name" value="Mn/Fe_SOD_N_sf"/>
</dbReference>
<evidence type="ECO:0000256" key="2">
    <source>
        <dbReference type="ARBA" id="ARBA00012682"/>
    </source>
</evidence>
<organism evidence="9 10">
    <name type="scientific">Candidatus Woesebacteria bacterium GW2011_GWC1_43_10b</name>
    <dbReference type="NCBI Taxonomy" id="1618585"/>
    <lineage>
        <taxon>Bacteria</taxon>
        <taxon>Candidatus Woeseibacteriota</taxon>
    </lineage>
</organism>
<dbReference type="Pfam" id="PF00081">
    <property type="entry name" value="Sod_Fe_N"/>
    <property type="match status" value="1"/>
</dbReference>
<feature type="domain" description="Manganese/iron superoxide dismutase C-terminal" evidence="8">
    <location>
        <begin position="100"/>
        <end position="201"/>
    </location>
</feature>
<accession>A0A0G1C459</accession>
<keyword evidence="3 5" id="KW-0479">Metal-binding</keyword>
<comment type="function">
    <text evidence="6">Destroys radicals which are normally produced within the cells and which are toxic to biological systems.</text>
</comment>
<feature type="binding site" evidence="5">
    <location>
        <position position="168"/>
    </location>
    <ligand>
        <name>Mn(2+)</name>
        <dbReference type="ChEBI" id="CHEBI:29035"/>
    </ligand>
</feature>
<evidence type="ECO:0000259" key="7">
    <source>
        <dbReference type="Pfam" id="PF00081"/>
    </source>
</evidence>
<dbReference type="PRINTS" id="PR01703">
    <property type="entry name" value="MNSODISMTASE"/>
</dbReference>
<evidence type="ECO:0000256" key="1">
    <source>
        <dbReference type="ARBA" id="ARBA00008714"/>
    </source>
</evidence>
<feature type="binding site" evidence="5">
    <location>
        <position position="85"/>
    </location>
    <ligand>
        <name>Mn(2+)</name>
        <dbReference type="ChEBI" id="CHEBI:29035"/>
    </ligand>
</feature>
<comment type="similarity">
    <text evidence="1 6">Belongs to the iron/manganese superoxide dismutase family.</text>
</comment>
<gene>
    <name evidence="9" type="ORF">UV56_C0020G0006</name>
</gene>
<dbReference type="Pfam" id="PF02777">
    <property type="entry name" value="Sod_Fe_C"/>
    <property type="match status" value="1"/>
</dbReference>
<dbReference type="FunFam" id="3.55.40.20:FF:000004">
    <property type="entry name" value="Superoxide dismutase [Fe]"/>
    <property type="match status" value="1"/>
</dbReference>
<dbReference type="GO" id="GO:0004784">
    <property type="term" value="F:superoxide dismutase activity"/>
    <property type="evidence" value="ECO:0007669"/>
    <property type="project" value="UniProtKB-EC"/>
</dbReference>
<feature type="binding site" evidence="5">
    <location>
        <position position="32"/>
    </location>
    <ligand>
        <name>Mn(2+)</name>
        <dbReference type="ChEBI" id="CHEBI:29035"/>
    </ligand>
</feature>
<keyword evidence="4 6" id="KW-0560">Oxidoreductase</keyword>
<evidence type="ECO:0000256" key="6">
    <source>
        <dbReference type="RuleBase" id="RU000414"/>
    </source>
</evidence>
<dbReference type="AlphaFoldDB" id="A0A0G1C459"/>
<dbReference type="PATRIC" id="fig|1618585.3.peg.252"/>
<dbReference type="InterPro" id="IPR036314">
    <property type="entry name" value="SOD_C_sf"/>
</dbReference>
<evidence type="ECO:0000259" key="8">
    <source>
        <dbReference type="Pfam" id="PF02777"/>
    </source>
</evidence>
<dbReference type="FunFam" id="1.10.287.990:FF:000001">
    <property type="entry name" value="Superoxide dismutase"/>
    <property type="match status" value="1"/>
</dbReference>
<sequence length="209" mass="23768">MVIVRGMFKLPDLPYAYGALEPYIDEATMRLHHDKHHAAYLENLNKALAEHPDLAAKPIEELLVGELPGEIKQAVINHGGGHFNHSFFWESMTPGSVKKPEGELTEAIEKTFGNFEKFQEDFAGKAMSVFGSGWAWLLLTPKKKLVLKRHSFQNPPLASGNMPLLGIDVWEHAYYLKYQNRRADYIKAFWNVVNWGKVEENFKNASSGR</sequence>
<dbReference type="PANTHER" id="PTHR43595">
    <property type="entry name" value="37S RIBOSOMAL PROTEIN S26, MITOCHONDRIAL"/>
    <property type="match status" value="1"/>
</dbReference>
<dbReference type="EMBL" id="LCEY01000020">
    <property type="protein sequence ID" value="KKS80347.1"/>
    <property type="molecule type" value="Genomic_DNA"/>
</dbReference>
<dbReference type="InterPro" id="IPR001189">
    <property type="entry name" value="Mn/Fe_SOD"/>
</dbReference>
<evidence type="ECO:0000256" key="5">
    <source>
        <dbReference type="PIRSR" id="PIRSR000349-1"/>
    </source>
</evidence>
<dbReference type="GO" id="GO:0005737">
    <property type="term" value="C:cytoplasm"/>
    <property type="evidence" value="ECO:0007669"/>
    <property type="project" value="TreeGrafter"/>
</dbReference>
<proteinExistence type="inferred from homology"/>
<evidence type="ECO:0000256" key="3">
    <source>
        <dbReference type="ARBA" id="ARBA00022723"/>
    </source>
</evidence>
<dbReference type="Proteomes" id="UP000034611">
    <property type="component" value="Unassembled WGS sequence"/>
</dbReference>
<dbReference type="PROSITE" id="PS00088">
    <property type="entry name" value="SOD_MN"/>
    <property type="match status" value="1"/>
</dbReference>
<dbReference type="InterPro" id="IPR019831">
    <property type="entry name" value="Mn/Fe_SOD_N"/>
</dbReference>
<protein>
    <recommendedName>
        <fullName evidence="2 6">Superoxide dismutase</fullName>
        <ecNumber evidence="2 6">1.15.1.1</ecNumber>
    </recommendedName>
</protein>